<feature type="transmembrane region" description="Helical" evidence="1">
    <location>
        <begin position="6"/>
        <end position="27"/>
    </location>
</feature>
<proteinExistence type="predicted"/>
<evidence type="ECO:0000313" key="4">
    <source>
        <dbReference type="Proteomes" id="UP000199315"/>
    </source>
</evidence>
<dbReference type="Gene3D" id="3.30.565.10">
    <property type="entry name" value="Histidine kinase-like ATPase, C-terminal domain"/>
    <property type="match status" value="1"/>
</dbReference>
<dbReference type="InterPro" id="IPR036890">
    <property type="entry name" value="HATPase_C_sf"/>
</dbReference>
<dbReference type="SUPFAM" id="SSF55874">
    <property type="entry name" value="ATPase domain of HSP90 chaperone/DNA topoisomerase II/histidine kinase"/>
    <property type="match status" value="1"/>
</dbReference>
<evidence type="ECO:0000259" key="2">
    <source>
        <dbReference type="Pfam" id="PF14501"/>
    </source>
</evidence>
<keyword evidence="3" id="KW-0808">Transferase</keyword>
<feature type="domain" description="Sensor histidine kinase NatK-like C-terminal" evidence="2">
    <location>
        <begin position="327"/>
        <end position="432"/>
    </location>
</feature>
<feature type="transmembrane region" description="Helical" evidence="1">
    <location>
        <begin position="193"/>
        <end position="210"/>
    </location>
</feature>
<dbReference type="STRING" id="1619234.SAMN05421730_10134"/>
<keyword evidence="1" id="KW-1133">Transmembrane helix</keyword>
<keyword evidence="4" id="KW-1185">Reference proteome</keyword>
<sequence>MNSFPLSSLLIYFPLELFGAVIVYGFLLKRRTHFAARMIIFALLSYFAVVQLLSGVWEIAGIADLTSYKTSFMMYGLLCVCIFLSMIVVVWGTCDVRFREAVYCATCAYLTEHMVYCIRILINHVSGKNLTDAGTIWYYLVHAGAYFIAYHIFVKRMISGKHYAAGAVQSLWLSLSTLFMVLVMSLVASAYEFAWIHGIYAFFCCFFVLISQVNQLKQLNLQNELNYNQQLWIKHKAQYDMSKENIDIINRKCHDLKHQVAALRQISDLEKQKEAIDSMEHSILIYDSILETGNEILDTVLTEKSLICTANNIDLNCMIDGKRLDFMDTVDLYTLFGNALDNAIEGVLKLDREENCGISILVHEKVNLIFIQVENHFRGGLQMKNGLPLTDKEDKKYHGFGLKSIIHVAEKYGGFVKIETDCQIFVLRITIPIYEKALTVQ</sequence>
<dbReference type="PANTHER" id="PTHR40448">
    <property type="entry name" value="TWO-COMPONENT SENSOR HISTIDINE KINASE"/>
    <property type="match status" value="1"/>
</dbReference>
<protein>
    <submittedName>
        <fullName evidence="3">Sensor histidine kinase YesM</fullName>
    </submittedName>
</protein>
<dbReference type="InterPro" id="IPR032834">
    <property type="entry name" value="NatK-like_C"/>
</dbReference>
<feature type="transmembrane region" description="Helical" evidence="1">
    <location>
        <begin position="165"/>
        <end position="187"/>
    </location>
</feature>
<dbReference type="Proteomes" id="UP000199315">
    <property type="component" value="Unassembled WGS sequence"/>
</dbReference>
<feature type="transmembrane region" description="Helical" evidence="1">
    <location>
        <begin position="72"/>
        <end position="94"/>
    </location>
</feature>
<feature type="transmembrane region" description="Helical" evidence="1">
    <location>
        <begin position="39"/>
        <end position="60"/>
    </location>
</feature>
<evidence type="ECO:0000256" key="1">
    <source>
        <dbReference type="SAM" id="Phobius"/>
    </source>
</evidence>
<organism evidence="3 4">
    <name type="scientific">Anaerobium acetethylicum</name>
    <dbReference type="NCBI Taxonomy" id="1619234"/>
    <lineage>
        <taxon>Bacteria</taxon>
        <taxon>Bacillati</taxon>
        <taxon>Bacillota</taxon>
        <taxon>Clostridia</taxon>
        <taxon>Lachnospirales</taxon>
        <taxon>Lachnospiraceae</taxon>
        <taxon>Anaerobium</taxon>
    </lineage>
</organism>
<feature type="transmembrane region" description="Helical" evidence="1">
    <location>
        <begin position="101"/>
        <end position="122"/>
    </location>
</feature>
<reference evidence="3 4" key="1">
    <citation type="submission" date="2016-09" db="EMBL/GenBank/DDBJ databases">
        <authorList>
            <person name="Capua I."/>
            <person name="De Benedictis P."/>
            <person name="Joannis T."/>
            <person name="Lombin L.H."/>
            <person name="Cattoli G."/>
        </authorList>
    </citation>
    <scope>NUCLEOTIDE SEQUENCE [LARGE SCALE GENOMIC DNA]</scope>
    <source>
        <strain evidence="3 4">GluBS11</strain>
    </source>
</reference>
<gene>
    <name evidence="3" type="ORF">SAMN05421730_10134</name>
</gene>
<dbReference type="CDD" id="cd16935">
    <property type="entry name" value="HATPase_AgrC-ComD-like"/>
    <property type="match status" value="1"/>
</dbReference>
<dbReference type="RefSeq" id="WP_091234040.1">
    <property type="nucleotide sequence ID" value="NZ_FMKA01000013.1"/>
</dbReference>
<dbReference type="EMBL" id="FMKA01000013">
    <property type="protein sequence ID" value="SCP97689.1"/>
    <property type="molecule type" value="Genomic_DNA"/>
</dbReference>
<keyword evidence="1" id="KW-0472">Membrane</keyword>
<dbReference type="OrthoDB" id="9813149at2"/>
<feature type="transmembrane region" description="Helical" evidence="1">
    <location>
        <begin position="134"/>
        <end position="153"/>
    </location>
</feature>
<keyword evidence="1" id="KW-0812">Transmembrane</keyword>
<dbReference type="GO" id="GO:0042802">
    <property type="term" value="F:identical protein binding"/>
    <property type="evidence" value="ECO:0007669"/>
    <property type="project" value="TreeGrafter"/>
</dbReference>
<keyword evidence="3" id="KW-0418">Kinase</keyword>
<dbReference type="AlphaFoldDB" id="A0A1D3TUH2"/>
<accession>A0A1D3TUH2</accession>
<dbReference type="GO" id="GO:0016301">
    <property type="term" value="F:kinase activity"/>
    <property type="evidence" value="ECO:0007669"/>
    <property type="project" value="UniProtKB-KW"/>
</dbReference>
<dbReference type="PANTHER" id="PTHR40448:SF1">
    <property type="entry name" value="TWO-COMPONENT SENSOR HISTIDINE KINASE"/>
    <property type="match status" value="1"/>
</dbReference>
<name>A0A1D3TUH2_9FIRM</name>
<evidence type="ECO:0000313" key="3">
    <source>
        <dbReference type="EMBL" id="SCP97689.1"/>
    </source>
</evidence>
<dbReference type="Pfam" id="PF14501">
    <property type="entry name" value="HATPase_c_5"/>
    <property type="match status" value="1"/>
</dbReference>